<reference evidence="1 2" key="2">
    <citation type="journal article" date="2022" name="Mol. Ecol. Resour.">
        <title>The genomes of chicory, endive, great burdock and yacon provide insights into Asteraceae paleo-polyploidization history and plant inulin production.</title>
        <authorList>
            <person name="Fan W."/>
            <person name="Wang S."/>
            <person name="Wang H."/>
            <person name="Wang A."/>
            <person name="Jiang F."/>
            <person name="Liu H."/>
            <person name="Zhao H."/>
            <person name="Xu D."/>
            <person name="Zhang Y."/>
        </authorList>
    </citation>
    <scope>NUCLEOTIDE SEQUENCE [LARGE SCALE GENOMIC DNA]</scope>
    <source>
        <strain evidence="2">cv. Niubang</strain>
    </source>
</reference>
<evidence type="ECO:0000313" key="1">
    <source>
        <dbReference type="EMBL" id="KAI3734990.1"/>
    </source>
</evidence>
<accession>A0ACB9CLC3</accession>
<sequence>MLRGAALTWWNVYSTSIEATVLAKLSWETLRKRVMEEFCNERAMDRIIDEFRGLKKGNLEKIKAYIKGLPTEMMNMVRVSKASTLREAIEEAQLVKDSYGPYKMERGGVVEKRRWEGSSIPSKRSRQFNNNNQRGVGPRRDVPWYSKCRSKHLDPCNSGTEPCFKCGKPDHSFRNCPIKGQI</sequence>
<dbReference type="Proteomes" id="UP001055879">
    <property type="component" value="Linkage Group LG04"/>
</dbReference>
<dbReference type="EMBL" id="CM042050">
    <property type="protein sequence ID" value="KAI3734990.1"/>
    <property type="molecule type" value="Genomic_DNA"/>
</dbReference>
<keyword evidence="2" id="KW-1185">Reference proteome</keyword>
<protein>
    <submittedName>
        <fullName evidence="1">Uncharacterized protein</fullName>
    </submittedName>
</protein>
<reference evidence="2" key="1">
    <citation type="journal article" date="2022" name="Mol. Ecol. Resour.">
        <title>The genomes of chicory, endive, great burdock and yacon provide insights into Asteraceae palaeo-polyploidization history and plant inulin production.</title>
        <authorList>
            <person name="Fan W."/>
            <person name="Wang S."/>
            <person name="Wang H."/>
            <person name="Wang A."/>
            <person name="Jiang F."/>
            <person name="Liu H."/>
            <person name="Zhao H."/>
            <person name="Xu D."/>
            <person name="Zhang Y."/>
        </authorList>
    </citation>
    <scope>NUCLEOTIDE SEQUENCE [LARGE SCALE GENOMIC DNA]</scope>
    <source>
        <strain evidence="2">cv. Niubang</strain>
    </source>
</reference>
<proteinExistence type="predicted"/>
<comment type="caution">
    <text evidence="1">The sequence shown here is derived from an EMBL/GenBank/DDBJ whole genome shotgun (WGS) entry which is preliminary data.</text>
</comment>
<organism evidence="1 2">
    <name type="scientific">Arctium lappa</name>
    <name type="common">Greater burdock</name>
    <name type="synonym">Lappa major</name>
    <dbReference type="NCBI Taxonomy" id="4217"/>
    <lineage>
        <taxon>Eukaryota</taxon>
        <taxon>Viridiplantae</taxon>
        <taxon>Streptophyta</taxon>
        <taxon>Embryophyta</taxon>
        <taxon>Tracheophyta</taxon>
        <taxon>Spermatophyta</taxon>
        <taxon>Magnoliopsida</taxon>
        <taxon>eudicotyledons</taxon>
        <taxon>Gunneridae</taxon>
        <taxon>Pentapetalae</taxon>
        <taxon>asterids</taxon>
        <taxon>campanulids</taxon>
        <taxon>Asterales</taxon>
        <taxon>Asteraceae</taxon>
        <taxon>Carduoideae</taxon>
        <taxon>Cardueae</taxon>
        <taxon>Arctiinae</taxon>
        <taxon>Arctium</taxon>
    </lineage>
</organism>
<evidence type="ECO:0000313" key="2">
    <source>
        <dbReference type="Proteomes" id="UP001055879"/>
    </source>
</evidence>
<gene>
    <name evidence="1" type="ORF">L6452_14473</name>
</gene>
<name>A0ACB9CLC3_ARCLA</name>